<dbReference type="Proteomes" id="UP000553209">
    <property type="component" value="Unassembled WGS sequence"/>
</dbReference>
<organism evidence="2 3">
    <name type="scientific">Nocardiopsis alborubida</name>
    <dbReference type="NCBI Taxonomy" id="146802"/>
    <lineage>
        <taxon>Bacteria</taxon>
        <taxon>Bacillati</taxon>
        <taxon>Actinomycetota</taxon>
        <taxon>Actinomycetes</taxon>
        <taxon>Streptosporangiales</taxon>
        <taxon>Nocardiopsidaceae</taxon>
        <taxon>Nocardiopsis</taxon>
    </lineage>
</organism>
<accession>A0A7X6RSY9</accession>
<evidence type="ECO:0000313" key="3">
    <source>
        <dbReference type="Proteomes" id="UP000553209"/>
    </source>
</evidence>
<comment type="caution">
    <text evidence="2">The sequence shown here is derived from an EMBL/GenBank/DDBJ whole genome shotgun (WGS) entry which is preliminary data.</text>
</comment>
<feature type="region of interest" description="Disordered" evidence="1">
    <location>
        <begin position="1"/>
        <end position="34"/>
    </location>
</feature>
<gene>
    <name evidence="2" type="ORF">HGB44_26450</name>
</gene>
<evidence type="ECO:0000256" key="1">
    <source>
        <dbReference type="SAM" id="MobiDB-lite"/>
    </source>
</evidence>
<dbReference type="AlphaFoldDB" id="A0A7X6RSY9"/>
<proteinExistence type="predicted"/>
<reference evidence="2 3" key="1">
    <citation type="submission" date="2020-04" db="EMBL/GenBank/DDBJ databases">
        <title>MicrobeNet Type strains.</title>
        <authorList>
            <person name="Nicholson A.C."/>
        </authorList>
    </citation>
    <scope>NUCLEOTIDE SEQUENCE [LARGE SCALE GENOMIC DNA]</scope>
    <source>
        <strain evidence="2 3">ATCC 23612</strain>
    </source>
</reference>
<dbReference type="RefSeq" id="WP_061080354.1">
    <property type="nucleotide sequence ID" value="NZ_JAAXPG010000032.1"/>
</dbReference>
<protein>
    <submittedName>
        <fullName evidence="2">Uncharacterized protein</fullName>
    </submittedName>
</protein>
<name>A0A7X6RSY9_9ACTN</name>
<sequence length="59" mass="6030">MAPHTPETIAPPGGDTSVPAAVSGAPLTPQDLVPHLRGLARALRDRGADRAGRERAPSP</sequence>
<keyword evidence="3" id="KW-1185">Reference proteome</keyword>
<dbReference type="EMBL" id="JAAXPG010000032">
    <property type="protein sequence ID" value="NKZ01184.1"/>
    <property type="molecule type" value="Genomic_DNA"/>
</dbReference>
<evidence type="ECO:0000313" key="2">
    <source>
        <dbReference type="EMBL" id="NKZ01184.1"/>
    </source>
</evidence>